<organism evidence="11 12">
    <name type="scientific">Branchiostoma belcheri</name>
    <name type="common">Amphioxus</name>
    <dbReference type="NCBI Taxonomy" id="7741"/>
    <lineage>
        <taxon>Eukaryota</taxon>
        <taxon>Metazoa</taxon>
        <taxon>Chordata</taxon>
        <taxon>Cephalochordata</taxon>
        <taxon>Leptocardii</taxon>
        <taxon>Amphioxiformes</taxon>
        <taxon>Branchiostomatidae</taxon>
        <taxon>Branchiostoma</taxon>
    </lineage>
</organism>
<dbReference type="AlphaFoldDB" id="A0A6P4Y625"/>
<evidence type="ECO:0000256" key="6">
    <source>
        <dbReference type="ARBA" id="ARBA00023170"/>
    </source>
</evidence>
<evidence type="ECO:0000256" key="7">
    <source>
        <dbReference type="ARBA" id="ARBA00023224"/>
    </source>
</evidence>
<dbReference type="PRINTS" id="PR00237">
    <property type="entry name" value="GPCRRHODOPSN"/>
</dbReference>
<keyword evidence="6" id="KW-0675">Receptor</keyword>
<dbReference type="PANTHER" id="PTHR24235">
    <property type="entry name" value="NEUROPEPTIDE Y RECEPTOR"/>
    <property type="match status" value="1"/>
</dbReference>
<feature type="transmembrane region" description="Helical" evidence="9">
    <location>
        <begin position="153"/>
        <end position="172"/>
    </location>
</feature>
<feature type="transmembrane region" description="Helical" evidence="9">
    <location>
        <begin position="70"/>
        <end position="93"/>
    </location>
</feature>
<accession>A0A6P4Y625</accession>
<evidence type="ECO:0000256" key="2">
    <source>
        <dbReference type="ARBA" id="ARBA00022692"/>
    </source>
</evidence>
<sequence length="272" mass="29889">MSAETNLSDGISIINVTDEYQMGPADKASPLPAIMLHLVAYLTVFIVCILGNVLLVFLIRRKPHLRTPALCFVFNLGFVDLLVGIFCIPYDLFHPFFIQEEGLGFLMCRVSNTLQGVAISGSAFTLTALAVCRYRLITANKKRQEDARKALPFLALIWTTSVAISLPHFIFVTSSDNKKSSRIRRFCDEEWTSSHYSFMYKGFLMANFGFNRPSGRVPTLVGGSAGSLGTAKKRTAARGTAKKRTAARGTAKKRTAARGIAKGRVATLQGRI</sequence>
<dbReference type="GO" id="GO:0004930">
    <property type="term" value="F:G protein-coupled receptor activity"/>
    <property type="evidence" value="ECO:0007669"/>
    <property type="project" value="UniProtKB-KW"/>
</dbReference>
<dbReference type="InterPro" id="IPR017452">
    <property type="entry name" value="GPCR_Rhodpsn_7TM"/>
</dbReference>
<keyword evidence="3 9" id="KW-1133">Transmembrane helix</keyword>
<feature type="domain" description="G-protein coupled receptors family 1 profile" evidence="10">
    <location>
        <begin position="51"/>
        <end position="213"/>
    </location>
</feature>
<evidence type="ECO:0000256" key="4">
    <source>
        <dbReference type="ARBA" id="ARBA00023040"/>
    </source>
</evidence>
<feature type="transmembrane region" description="Helical" evidence="9">
    <location>
        <begin position="34"/>
        <end position="58"/>
    </location>
</feature>
<evidence type="ECO:0000256" key="9">
    <source>
        <dbReference type="SAM" id="Phobius"/>
    </source>
</evidence>
<dbReference type="PANTHER" id="PTHR24235:SF12">
    <property type="entry name" value="G-PROTEIN COUPLED RECEPTORS FAMILY 1 PROFILE DOMAIN-CONTAINING PROTEIN"/>
    <property type="match status" value="1"/>
</dbReference>
<dbReference type="GO" id="GO:0016020">
    <property type="term" value="C:membrane"/>
    <property type="evidence" value="ECO:0007669"/>
    <property type="project" value="UniProtKB-SubCell"/>
</dbReference>
<evidence type="ECO:0000256" key="1">
    <source>
        <dbReference type="ARBA" id="ARBA00004141"/>
    </source>
</evidence>
<protein>
    <submittedName>
        <fullName evidence="12">Neuropeptide FF receptor 2-like</fullName>
    </submittedName>
</protein>
<evidence type="ECO:0000256" key="3">
    <source>
        <dbReference type="ARBA" id="ARBA00022989"/>
    </source>
</evidence>
<feature type="transmembrane region" description="Helical" evidence="9">
    <location>
        <begin position="113"/>
        <end position="132"/>
    </location>
</feature>
<comment type="subcellular location">
    <subcellularLocation>
        <location evidence="1">Membrane</location>
        <topology evidence="1">Multi-pass membrane protein</topology>
    </subcellularLocation>
</comment>
<dbReference type="Proteomes" id="UP000515135">
    <property type="component" value="Unplaced"/>
</dbReference>
<evidence type="ECO:0000313" key="12">
    <source>
        <dbReference type="RefSeq" id="XP_019619898.1"/>
    </source>
</evidence>
<dbReference type="Pfam" id="PF00001">
    <property type="entry name" value="7tm_1"/>
    <property type="match status" value="1"/>
</dbReference>
<proteinExistence type="predicted"/>
<dbReference type="KEGG" id="bbel:109466607"/>
<keyword evidence="5 9" id="KW-0472">Membrane</keyword>
<dbReference type="RefSeq" id="XP_019619898.1">
    <property type="nucleotide sequence ID" value="XM_019764339.1"/>
</dbReference>
<dbReference type="Gene3D" id="1.20.1070.10">
    <property type="entry name" value="Rhodopsin 7-helix transmembrane proteins"/>
    <property type="match status" value="1"/>
</dbReference>
<keyword evidence="7" id="KW-0807">Transducer</keyword>
<evidence type="ECO:0000313" key="11">
    <source>
        <dbReference type="Proteomes" id="UP000515135"/>
    </source>
</evidence>
<keyword evidence="4" id="KW-0297">G-protein coupled receptor</keyword>
<feature type="compositionally biased region" description="Basic residues" evidence="8">
    <location>
        <begin position="231"/>
        <end position="256"/>
    </location>
</feature>
<dbReference type="InterPro" id="IPR000276">
    <property type="entry name" value="GPCR_Rhodpsn"/>
</dbReference>
<dbReference type="GeneID" id="109466607"/>
<evidence type="ECO:0000259" key="10">
    <source>
        <dbReference type="PROSITE" id="PS50262"/>
    </source>
</evidence>
<reference evidence="12" key="1">
    <citation type="submission" date="2025-08" db="UniProtKB">
        <authorList>
            <consortium name="RefSeq"/>
        </authorList>
    </citation>
    <scope>IDENTIFICATION</scope>
    <source>
        <tissue evidence="12">Gonad</tissue>
    </source>
</reference>
<name>A0A6P4Y625_BRABE</name>
<dbReference type="SUPFAM" id="SSF81321">
    <property type="entry name" value="Family A G protein-coupled receptor-like"/>
    <property type="match status" value="1"/>
</dbReference>
<evidence type="ECO:0000256" key="5">
    <source>
        <dbReference type="ARBA" id="ARBA00023136"/>
    </source>
</evidence>
<keyword evidence="11" id="KW-1185">Reference proteome</keyword>
<evidence type="ECO:0000256" key="8">
    <source>
        <dbReference type="SAM" id="MobiDB-lite"/>
    </source>
</evidence>
<keyword evidence="2 9" id="KW-0812">Transmembrane</keyword>
<dbReference type="OrthoDB" id="5964498at2759"/>
<gene>
    <name evidence="12" type="primary">LOC109466607</name>
</gene>
<feature type="region of interest" description="Disordered" evidence="8">
    <location>
        <begin position="231"/>
        <end position="260"/>
    </location>
</feature>
<dbReference type="PROSITE" id="PS50262">
    <property type="entry name" value="G_PROTEIN_RECEP_F1_2"/>
    <property type="match status" value="1"/>
</dbReference>